<gene>
    <name evidence="2" type="ORF">skT53_16580</name>
</gene>
<dbReference type="EMBL" id="AP023366">
    <property type="protein sequence ID" value="BCJ86673.1"/>
    <property type="molecule type" value="Genomic_DNA"/>
</dbReference>
<evidence type="ECO:0000256" key="1">
    <source>
        <dbReference type="SAM" id="MobiDB-lite"/>
    </source>
</evidence>
<organism evidence="2 3">
    <name type="scientific">Effusibacillus dendaii</name>
    <dbReference type="NCBI Taxonomy" id="2743772"/>
    <lineage>
        <taxon>Bacteria</taxon>
        <taxon>Bacillati</taxon>
        <taxon>Bacillota</taxon>
        <taxon>Bacilli</taxon>
        <taxon>Bacillales</taxon>
        <taxon>Alicyclobacillaceae</taxon>
        <taxon>Effusibacillus</taxon>
    </lineage>
</organism>
<feature type="region of interest" description="Disordered" evidence="1">
    <location>
        <begin position="28"/>
        <end position="81"/>
    </location>
</feature>
<feature type="compositionally biased region" description="Polar residues" evidence="1">
    <location>
        <begin position="29"/>
        <end position="48"/>
    </location>
</feature>
<keyword evidence="3" id="KW-1185">Reference proteome</keyword>
<dbReference type="RefSeq" id="WP_200760653.1">
    <property type="nucleotide sequence ID" value="NZ_AP023366.1"/>
</dbReference>
<sequence length="81" mass="8458">MNVSITINIGTIKVISMTTASTIAIGKSGVSNRNNSKSNTGPTTTTDGNVYMPVGTQVNYDPDHMDTPEWGGDNIVNASAL</sequence>
<dbReference type="AlphaFoldDB" id="A0A7I8D954"/>
<evidence type="ECO:0000313" key="3">
    <source>
        <dbReference type="Proteomes" id="UP000593802"/>
    </source>
</evidence>
<dbReference type="KEGG" id="eff:skT53_16580"/>
<proteinExistence type="predicted"/>
<protein>
    <submittedName>
        <fullName evidence="2">Uncharacterized protein</fullName>
    </submittedName>
</protein>
<dbReference type="Proteomes" id="UP000593802">
    <property type="component" value="Chromosome"/>
</dbReference>
<evidence type="ECO:0000313" key="2">
    <source>
        <dbReference type="EMBL" id="BCJ86673.1"/>
    </source>
</evidence>
<accession>A0A7I8D954</accession>
<name>A0A7I8D954_9BACL</name>
<reference evidence="2 3" key="1">
    <citation type="submission" date="2020-08" db="EMBL/GenBank/DDBJ databases">
        <title>Complete Genome Sequence of Effusibacillus dendaii Strain skT53, Isolated from Farmland soil.</title>
        <authorList>
            <person name="Konishi T."/>
            <person name="Kawasaki H."/>
        </authorList>
    </citation>
    <scope>NUCLEOTIDE SEQUENCE [LARGE SCALE GENOMIC DNA]</scope>
    <source>
        <strain evidence="3">skT53</strain>
    </source>
</reference>